<accession>A0A9D1S4X5</accession>
<dbReference type="PROSITE" id="PS51257">
    <property type="entry name" value="PROKAR_LIPOPROTEIN"/>
    <property type="match status" value="1"/>
</dbReference>
<name>A0A9D1S4X5_9FIRM</name>
<dbReference type="EMBL" id="DVNK01000043">
    <property type="protein sequence ID" value="HIU47031.1"/>
    <property type="molecule type" value="Genomic_DNA"/>
</dbReference>
<reference evidence="1" key="2">
    <citation type="journal article" date="2021" name="PeerJ">
        <title>Extensive microbial diversity within the chicken gut microbiome revealed by metagenomics and culture.</title>
        <authorList>
            <person name="Gilroy R."/>
            <person name="Ravi A."/>
            <person name="Getino M."/>
            <person name="Pursley I."/>
            <person name="Horton D.L."/>
            <person name="Alikhan N.F."/>
            <person name="Baker D."/>
            <person name="Gharbi K."/>
            <person name="Hall N."/>
            <person name="Watson M."/>
            <person name="Adriaenssens E.M."/>
            <person name="Foster-Nyarko E."/>
            <person name="Jarju S."/>
            <person name="Secka A."/>
            <person name="Antonio M."/>
            <person name="Oren A."/>
            <person name="Chaudhuri R.R."/>
            <person name="La Ragione R."/>
            <person name="Hildebrand F."/>
            <person name="Pallen M.J."/>
        </authorList>
    </citation>
    <scope>NUCLEOTIDE SEQUENCE</scope>
    <source>
        <strain evidence="1">ChiSxjej2B14-8506</strain>
    </source>
</reference>
<dbReference type="Proteomes" id="UP000824123">
    <property type="component" value="Unassembled WGS sequence"/>
</dbReference>
<dbReference type="AlphaFoldDB" id="A0A9D1S4X5"/>
<comment type="caution">
    <text evidence="1">The sequence shown here is derived from an EMBL/GenBank/DDBJ whole genome shotgun (WGS) entry which is preliminary data.</text>
</comment>
<proteinExistence type="predicted"/>
<gene>
    <name evidence="1" type="ORF">IAC59_07200</name>
</gene>
<evidence type="ECO:0000313" key="2">
    <source>
        <dbReference type="Proteomes" id="UP000824123"/>
    </source>
</evidence>
<protein>
    <recommendedName>
        <fullName evidence="3">DUF2383 domain-containing protein</fullName>
    </recommendedName>
</protein>
<evidence type="ECO:0000313" key="1">
    <source>
        <dbReference type="EMBL" id="HIU47031.1"/>
    </source>
</evidence>
<evidence type="ECO:0008006" key="3">
    <source>
        <dbReference type="Google" id="ProtNLM"/>
    </source>
</evidence>
<sequence length="150" mass="16106">MEKTSTKPLDVNCELLMDVIYGASMGASACQALMGKTRDAEMLGCLSSQLEQYNALCAQARAELNARGQQMPSVALGETGLKLGVFMNTLIDDSPSHIAEMMMEGATMGIIDATRAKNRCSAADAQVTGMAQHLIDIERGNMDAMQKRLN</sequence>
<reference evidence="1" key="1">
    <citation type="submission" date="2020-10" db="EMBL/GenBank/DDBJ databases">
        <authorList>
            <person name="Gilroy R."/>
        </authorList>
    </citation>
    <scope>NUCLEOTIDE SEQUENCE</scope>
    <source>
        <strain evidence="1">ChiSxjej2B14-8506</strain>
    </source>
</reference>
<organism evidence="1 2">
    <name type="scientific">Candidatus Fimadaptatus faecigallinarum</name>
    <dbReference type="NCBI Taxonomy" id="2840814"/>
    <lineage>
        <taxon>Bacteria</taxon>
        <taxon>Bacillati</taxon>
        <taxon>Bacillota</taxon>
        <taxon>Clostridia</taxon>
        <taxon>Eubacteriales</taxon>
        <taxon>Candidatus Fimadaptatus</taxon>
    </lineage>
</organism>